<comment type="caution">
    <text evidence="7">The sequence shown here is derived from an EMBL/GenBank/DDBJ whole genome shotgun (WGS) entry which is preliminary data.</text>
</comment>
<dbReference type="EMBL" id="NBYO01000001">
    <property type="protein sequence ID" value="OXT02340.1"/>
    <property type="molecule type" value="Genomic_DNA"/>
</dbReference>
<dbReference type="SUPFAM" id="SSF55068">
    <property type="entry name" value="Peptide methionine sulfoxide reductase"/>
    <property type="match status" value="1"/>
</dbReference>
<evidence type="ECO:0000256" key="2">
    <source>
        <dbReference type="ARBA" id="ARBA00047806"/>
    </source>
</evidence>
<evidence type="ECO:0000256" key="3">
    <source>
        <dbReference type="ARBA" id="ARBA00048782"/>
    </source>
</evidence>
<organism evidence="7 8">
    <name type="scientific">Notoacmeibacter marinus</name>
    <dbReference type="NCBI Taxonomy" id="1876515"/>
    <lineage>
        <taxon>Bacteria</taxon>
        <taxon>Pseudomonadati</taxon>
        <taxon>Pseudomonadota</taxon>
        <taxon>Alphaproteobacteria</taxon>
        <taxon>Hyphomicrobiales</taxon>
        <taxon>Notoacmeibacteraceae</taxon>
        <taxon>Notoacmeibacter</taxon>
    </lineage>
</organism>
<proteinExistence type="inferred from homology"/>
<dbReference type="GO" id="GO:0033744">
    <property type="term" value="F:L-methionine:thioredoxin-disulfide S-oxidoreductase activity"/>
    <property type="evidence" value="ECO:0007669"/>
    <property type="project" value="RHEA"/>
</dbReference>
<evidence type="ECO:0000256" key="4">
    <source>
        <dbReference type="HAMAP-Rule" id="MF_01401"/>
    </source>
</evidence>
<dbReference type="Pfam" id="PF01625">
    <property type="entry name" value="PMSR"/>
    <property type="match status" value="1"/>
</dbReference>
<accession>A0A231V2G4</accession>
<evidence type="ECO:0000256" key="5">
    <source>
        <dbReference type="SAM" id="SignalP"/>
    </source>
</evidence>
<feature type="chain" id="PRO_5012285599" description="Peptide methionine sulfoxide reductase MsrA" evidence="5">
    <location>
        <begin position="22"/>
        <end position="217"/>
    </location>
</feature>
<evidence type="ECO:0000313" key="7">
    <source>
        <dbReference type="EMBL" id="OXT02340.1"/>
    </source>
</evidence>
<dbReference type="InterPro" id="IPR002569">
    <property type="entry name" value="Met_Sox_Rdtase_MsrA_dom"/>
</dbReference>
<dbReference type="PANTHER" id="PTHR43774">
    <property type="entry name" value="PEPTIDE METHIONINE SULFOXIDE REDUCTASE"/>
    <property type="match status" value="1"/>
</dbReference>
<evidence type="ECO:0000259" key="6">
    <source>
        <dbReference type="Pfam" id="PF01625"/>
    </source>
</evidence>
<comment type="catalytic activity">
    <reaction evidence="2 4">
        <text>L-methionyl-[protein] + [thioredoxin]-disulfide + H2O = L-methionyl-(S)-S-oxide-[protein] + [thioredoxin]-dithiol</text>
        <dbReference type="Rhea" id="RHEA:14217"/>
        <dbReference type="Rhea" id="RHEA-COMP:10698"/>
        <dbReference type="Rhea" id="RHEA-COMP:10700"/>
        <dbReference type="Rhea" id="RHEA-COMP:12313"/>
        <dbReference type="Rhea" id="RHEA-COMP:12315"/>
        <dbReference type="ChEBI" id="CHEBI:15377"/>
        <dbReference type="ChEBI" id="CHEBI:16044"/>
        <dbReference type="ChEBI" id="CHEBI:29950"/>
        <dbReference type="ChEBI" id="CHEBI:44120"/>
        <dbReference type="ChEBI" id="CHEBI:50058"/>
        <dbReference type="EC" id="1.8.4.11"/>
    </reaction>
</comment>
<protein>
    <recommendedName>
        <fullName evidence="4">Peptide methionine sulfoxide reductase MsrA</fullName>
        <shortName evidence="4">Protein-methionine-S-oxide reductase</shortName>
        <ecNumber evidence="4">1.8.4.11</ecNumber>
    </recommendedName>
    <alternativeName>
        <fullName evidence="4">Peptide-methionine (S)-S-oxide reductase</fullName>
        <shortName evidence="4">Peptide Met(O) reductase</shortName>
    </alternativeName>
</protein>
<comment type="catalytic activity">
    <reaction evidence="3 4">
        <text>[thioredoxin]-disulfide + L-methionine + H2O = L-methionine (S)-S-oxide + [thioredoxin]-dithiol</text>
        <dbReference type="Rhea" id="RHEA:19993"/>
        <dbReference type="Rhea" id="RHEA-COMP:10698"/>
        <dbReference type="Rhea" id="RHEA-COMP:10700"/>
        <dbReference type="ChEBI" id="CHEBI:15377"/>
        <dbReference type="ChEBI" id="CHEBI:29950"/>
        <dbReference type="ChEBI" id="CHEBI:50058"/>
        <dbReference type="ChEBI" id="CHEBI:57844"/>
        <dbReference type="ChEBI" id="CHEBI:58772"/>
        <dbReference type="EC" id="1.8.4.11"/>
    </reaction>
</comment>
<keyword evidence="1 4" id="KW-0560">Oxidoreductase</keyword>
<evidence type="ECO:0000313" key="8">
    <source>
        <dbReference type="Proteomes" id="UP000215405"/>
    </source>
</evidence>
<name>A0A231V2G4_9HYPH</name>
<gene>
    <name evidence="4" type="primary">msrA</name>
    <name evidence="7" type="ORF">B7H23_05395</name>
</gene>
<dbReference type="NCBIfam" id="TIGR00401">
    <property type="entry name" value="msrA"/>
    <property type="match status" value="1"/>
</dbReference>
<dbReference type="Gene3D" id="3.30.1060.10">
    <property type="entry name" value="Peptide methionine sulphoxide reductase MsrA"/>
    <property type="match status" value="1"/>
</dbReference>
<dbReference type="EC" id="1.8.4.11" evidence="4"/>
<dbReference type="InterPro" id="IPR036509">
    <property type="entry name" value="Met_Sox_Rdtase_MsrA_sf"/>
</dbReference>
<feature type="active site" evidence="4">
    <location>
        <position position="35"/>
    </location>
</feature>
<reference evidence="8" key="1">
    <citation type="journal article" date="2017" name="Int. J. Syst. Evol. Microbiol.">
        <title>Notoacmeibacter marinus gen. nov., sp. nov., isolated from the gut of a limpet and proposal of Notoacmeibacteraceae fam. nov. in the order Rhizobiales of the class Alphaproteobacteria.</title>
        <authorList>
            <person name="Huang Z."/>
            <person name="Guo F."/>
            <person name="Lai Q."/>
        </authorList>
    </citation>
    <scope>NUCLEOTIDE SEQUENCE [LARGE SCALE GENOMIC DNA]</scope>
    <source>
        <strain evidence="8">XMTR2A4</strain>
    </source>
</reference>
<comment type="similarity">
    <text evidence="4">Belongs to the MsrA Met sulfoxide reductase family.</text>
</comment>
<dbReference type="GO" id="GO:0008113">
    <property type="term" value="F:peptide-methionine (S)-S-oxide reductase activity"/>
    <property type="evidence" value="ECO:0007669"/>
    <property type="project" value="UniProtKB-UniRule"/>
</dbReference>
<sequence>MARRQFAAAAIALTLSGTTLAAPAFADTAIFAGGCFWCVESDFDKVDGVTETVSGYVGGTTDNPTYKTYEAGGHREAVRITYDPAKVSYGELVGILLRSIDVTDDGGQFCDRGQGYTSGIYPLSAEQETEAEKAKAAAAEELGGQIVTPVEPVTTKDAFTDAEEYHQDYYMKDDFRLSPGGVTAKAAYKYYRAACGRDDRVREVWGDNAFKGIPGLS</sequence>
<feature type="signal peptide" evidence="5">
    <location>
        <begin position="1"/>
        <end position="21"/>
    </location>
</feature>
<dbReference type="Proteomes" id="UP000215405">
    <property type="component" value="Unassembled WGS sequence"/>
</dbReference>
<dbReference type="HAMAP" id="MF_01401">
    <property type="entry name" value="MsrA"/>
    <property type="match status" value="1"/>
</dbReference>
<feature type="domain" description="Peptide methionine sulphoxide reductase MsrA" evidence="6">
    <location>
        <begin position="28"/>
        <end position="173"/>
    </location>
</feature>
<dbReference type="RefSeq" id="WP_094076296.1">
    <property type="nucleotide sequence ID" value="NZ_NBYO01000001.1"/>
</dbReference>
<dbReference type="PANTHER" id="PTHR43774:SF1">
    <property type="entry name" value="PEPTIDE METHIONINE SULFOXIDE REDUCTASE MSRA 2"/>
    <property type="match status" value="1"/>
</dbReference>
<comment type="function">
    <text evidence="4">Has an important function as a repair enzyme for proteins that have been inactivated by oxidation. Catalyzes the reversible oxidation-reduction of methionine sulfoxide in proteins to methionine.</text>
</comment>
<keyword evidence="8" id="KW-1185">Reference proteome</keyword>
<dbReference type="AlphaFoldDB" id="A0A231V2G4"/>
<evidence type="ECO:0000256" key="1">
    <source>
        <dbReference type="ARBA" id="ARBA00023002"/>
    </source>
</evidence>
<keyword evidence="5" id="KW-0732">Signal</keyword>